<protein>
    <submittedName>
        <fullName evidence="1">Uncharacterized protein</fullName>
    </submittedName>
</protein>
<reference evidence="1 2" key="1">
    <citation type="submission" date="2024-06" db="EMBL/GenBank/DDBJ databases">
        <title>A chromosome level genome sequence of Diviner's sage (Salvia divinorum).</title>
        <authorList>
            <person name="Ford S.A."/>
            <person name="Ro D.-K."/>
            <person name="Ness R.W."/>
            <person name="Phillips M.A."/>
        </authorList>
    </citation>
    <scope>NUCLEOTIDE SEQUENCE [LARGE SCALE GENOMIC DNA]</scope>
    <source>
        <strain evidence="1">SAF-2024a</strain>
        <tissue evidence="1">Leaf</tissue>
    </source>
</reference>
<evidence type="ECO:0000313" key="2">
    <source>
        <dbReference type="Proteomes" id="UP001567538"/>
    </source>
</evidence>
<dbReference type="AlphaFoldDB" id="A0ABD1GUL3"/>
<proteinExistence type="predicted"/>
<dbReference type="EMBL" id="JBEAFC010000007">
    <property type="protein sequence ID" value="KAL1547679.1"/>
    <property type="molecule type" value="Genomic_DNA"/>
</dbReference>
<accession>A0ABD1GUL3</accession>
<comment type="caution">
    <text evidence="1">The sequence shown here is derived from an EMBL/GenBank/DDBJ whole genome shotgun (WGS) entry which is preliminary data.</text>
</comment>
<sequence length="77" mass="8800">MHSLFLVKSDPVNDDCNDSRWKWFKGCLGALDGTYINVLVGNDVKPRFDHGMDVLTNDSTKIWCITCNRLFVFGIVF</sequence>
<evidence type="ECO:0000313" key="1">
    <source>
        <dbReference type="EMBL" id="KAL1547679.1"/>
    </source>
</evidence>
<organism evidence="1 2">
    <name type="scientific">Salvia divinorum</name>
    <name type="common">Maria pastora</name>
    <name type="synonym">Diviner's sage</name>
    <dbReference type="NCBI Taxonomy" id="28513"/>
    <lineage>
        <taxon>Eukaryota</taxon>
        <taxon>Viridiplantae</taxon>
        <taxon>Streptophyta</taxon>
        <taxon>Embryophyta</taxon>
        <taxon>Tracheophyta</taxon>
        <taxon>Spermatophyta</taxon>
        <taxon>Magnoliopsida</taxon>
        <taxon>eudicotyledons</taxon>
        <taxon>Gunneridae</taxon>
        <taxon>Pentapetalae</taxon>
        <taxon>asterids</taxon>
        <taxon>lamiids</taxon>
        <taxon>Lamiales</taxon>
        <taxon>Lamiaceae</taxon>
        <taxon>Nepetoideae</taxon>
        <taxon>Mentheae</taxon>
        <taxon>Salviinae</taxon>
        <taxon>Salvia</taxon>
        <taxon>Salvia subgen. Calosphace</taxon>
    </lineage>
</organism>
<name>A0ABD1GUL3_SALDI</name>
<gene>
    <name evidence="1" type="ORF">AAHA92_16004</name>
</gene>
<keyword evidence="2" id="KW-1185">Reference proteome</keyword>
<dbReference type="Proteomes" id="UP001567538">
    <property type="component" value="Unassembled WGS sequence"/>
</dbReference>